<evidence type="ECO:0000313" key="4">
    <source>
        <dbReference type="EMBL" id="GAA1732730.1"/>
    </source>
</evidence>
<reference evidence="4 5" key="1">
    <citation type="journal article" date="2019" name="Int. J. Syst. Evol. Microbiol.">
        <title>The Global Catalogue of Microorganisms (GCM) 10K type strain sequencing project: providing services to taxonomists for standard genome sequencing and annotation.</title>
        <authorList>
            <consortium name="The Broad Institute Genomics Platform"/>
            <consortium name="The Broad Institute Genome Sequencing Center for Infectious Disease"/>
            <person name="Wu L."/>
            <person name="Ma J."/>
        </authorList>
    </citation>
    <scope>NUCLEOTIDE SEQUENCE [LARGE SCALE GENOMIC DNA]</scope>
    <source>
        <strain evidence="4 5">JCM 13244</strain>
    </source>
</reference>
<evidence type="ECO:0000256" key="1">
    <source>
        <dbReference type="SAM" id="MobiDB-lite"/>
    </source>
</evidence>
<feature type="domain" description="Alpha-1,3-glucanase catalytic" evidence="3">
    <location>
        <begin position="260"/>
        <end position="479"/>
    </location>
</feature>
<dbReference type="EMBL" id="BAAALR010000163">
    <property type="protein sequence ID" value="GAA1732730.1"/>
    <property type="molecule type" value="Genomic_DNA"/>
</dbReference>
<sequence>MHHRRVRRLSIWVAGVALLGALIDLPGTEGHAEAAAGAGSEAEAAAEALAAAGAEGAAEAGARTPFVTVEAESGTLGGGAKVHAIKPGDPAPTKATPETEASGYAYAELDRTGQSVAVVNKTGKQANTLVVRASIPDAPQGGGIDASLNLYVDGTYRQAITISSKQAWNYRHAATNADDPNAGGAAYRFYNEFPVRVEGAPIPDGSTITLKKDAANTAAYYDVDSLDLENVGDARTRPKGSLSVVDYGADPTFGKDSTVAIQKTVDTARAQGTSVWIPKGKYLTNSFDGAAPLDFTGVTVRGAGMWYTTIYRRPPLPARQRSQILVGSGTRLSDLQIDANAIYRDVRGPGGSDYGINASGAKGWLVERIWTRHTDANWLSGTGGTIRDSRTADSYGDGFNINNSNTPSPDKRGDDITVQNNFARNTGDDSFAVYSDSGTHGDNGQLSGARVLNNTAIAPWWANGLRIAGGKDIQFRNNLVKSVSSNSTLEVGVFGDSGHPLESATVSGNVLLGGGGWNGLRHGVQIGSPSPTSNFPDAFTNVTMTDNVMRGALRAGLFITRKNVKVTLRNNTVDGPANQGIWVTSGVTGTGTFSGNTVRNLLPGQVELQNDSKDTFKITE</sequence>
<evidence type="ECO:0008006" key="6">
    <source>
        <dbReference type="Google" id="ProtNLM"/>
    </source>
</evidence>
<dbReference type="InterPro" id="IPR011050">
    <property type="entry name" value="Pectin_lyase_fold/virulence"/>
</dbReference>
<evidence type="ECO:0000259" key="3">
    <source>
        <dbReference type="Pfam" id="PF22816"/>
    </source>
</evidence>
<dbReference type="InterPro" id="IPR006626">
    <property type="entry name" value="PbH1"/>
</dbReference>
<dbReference type="RefSeq" id="WP_211122460.1">
    <property type="nucleotide sequence ID" value="NZ_BAAALR010000163.1"/>
</dbReference>
<dbReference type="InterPro" id="IPR055149">
    <property type="entry name" value="Agl_cat_D2"/>
</dbReference>
<dbReference type="InterPro" id="IPR012334">
    <property type="entry name" value="Pectin_lyas_fold"/>
</dbReference>
<dbReference type="SUPFAM" id="SSF51126">
    <property type="entry name" value="Pectin lyase-like"/>
    <property type="match status" value="1"/>
</dbReference>
<keyword evidence="5" id="KW-1185">Reference proteome</keyword>
<dbReference type="Gene3D" id="2.160.20.10">
    <property type="entry name" value="Single-stranded right-handed beta-helix, Pectin lyase-like"/>
    <property type="match status" value="1"/>
</dbReference>
<dbReference type="Proteomes" id="UP001499947">
    <property type="component" value="Unassembled WGS sequence"/>
</dbReference>
<dbReference type="Pfam" id="PF22815">
    <property type="entry name" value="CatAgl_D1"/>
    <property type="match status" value="1"/>
</dbReference>
<feature type="domain" description="CBM6/CBM35/CBM36-like 1" evidence="2">
    <location>
        <begin position="65"/>
        <end position="231"/>
    </location>
</feature>
<protein>
    <recommendedName>
        <fullName evidence="6">Pectate lyase superfamily protein domain-containing protein</fullName>
    </recommendedName>
</protein>
<evidence type="ECO:0000313" key="5">
    <source>
        <dbReference type="Proteomes" id="UP001499947"/>
    </source>
</evidence>
<organism evidence="4 5">
    <name type="scientific">Streptomyces yatensis</name>
    <dbReference type="NCBI Taxonomy" id="155177"/>
    <lineage>
        <taxon>Bacteria</taxon>
        <taxon>Bacillati</taxon>
        <taxon>Actinomycetota</taxon>
        <taxon>Actinomycetes</taxon>
        <taxon>Kitasatosporales</taxon>
        <taxon>Streptomycetaceae</taxon>
        <taxon>Streptomyces</taxon>
        <taxon>Streptomyces violaceusniger group</taxon>
    </lineage>
</organism>
<feature type="region of interest" description="Disordered" evidence="1">
    <location>
        <begin position="391"/>
        <end position="415"/>
    </location>
</feature>
<dbReference type="InterPro" id="IPR033801">
    <property type="entry name" value="CBM6-CBM35-CBM36-like_1"/>
</dbReference>
<feature type="region of interest" description="Disordered" evidence="1">
    <location>
        <begin position="78"/>
        <end position="97"/>
    </location>
</feature>
<dbReference type="SMART" id="SM00710">
    <property type="entry name" value="PbH1"/>
    <property type="match status" value="7"/>
</dbReference>
<dbReference type="Pfam" id="PF22816">
    <property type="entry name" value="CatAgl_D2"/>
    <property type="match status" value="1"/>
</dbReference>
<evidence type="ECO:0000259" key="2">
    <source>
        <dbReference type="Pfam" id="PF22815"/>
    </source>
</evidence>
<gene>
    <name evidence="4" type="ORF">GCM10009680_86530</name>
</gene>
<accession>A0ABN2JMW5</accession>
<dbReference type="Gene3D" id="2.60.120.260">
    <property type="entry name" value="Galactose-binding domain-like"/>
    <property type="match status" value="1"/>
</dbReference>
<proteinExistence type="predicted"/>
<comment type="caution">
    <text evidence="4">The sequence shown here is derived from an EMBL/GenBank/DDBJ whole genome shotgun (WGS) entry which is preliminary data.</text>
</comment>
<name>A0ABN2JMW5_9ACTN</name>